<dbReference type="EMBL" id="JAHKKG010000001">
    <property type="protein sequence ID" value="MBU2662594.1"/>
    <property type="molecule type" value="Genomic_DNA"/>
</dbReference>
<keyword evidence="3" id="KW-1185">Reference proteome</keyword>
<sequence length="257" mass="26036">MTTVRLLAATYAALGLLAAGTHLPWLLAVVCLAALVAIGELWLRALTGEAMPPVARIGLAIASGLVSLPFVAITLHAAGVTIGTLSIAIGLAVLVTLLGGAVLVRERSGAAPADPRLPRMILAVGIPALLTLVAGFGSLQLYDRLPHPPPPGYTSLALNGWAAGIDRPVAIPARGVKVPVRISSAGLPAATEPLRVRMGARLVSGRTLAVAADATSSVDVFVPAPPDACLHRIEISLGASSTIFYGRGPATRGAATC</sequence>
<keyword evidence="1" id="KW-0812">Transmembrane</keyword>
<evidence type="ECO:0000313" key="2">
    <source>
        <dbReference type="EMBL" id="MBU2662594.1"/>
    </source>
</evidence>
<protein>
    <submittedName>
        <fullName evidence="2">Uncharacterized protein</fullName>
    </submittedName>
</protein>
<feature type="transmembrane region" description="Helical" evidence="1">
    <location>
        <begin position="55"/>
        <end position="78"/>
    </location>
</feature>
<evidence type="ECO:0000313" key="3">
    <source>
        <dbReference type="Proteomes" id="UP001519654"/>
    </source>
</evidence>
<comment type="caution">
    <text evidence="2">The sequence shown here is derived from an EMBL/GenBank/DDBJ whole genome shotgun (WGS) entry which is preliminary data.</text>
</comment>
<dbReference type="RefSeq" id="WP_215784525.1">
    <property type="nucleotide sequence ID" value="NZ_JAHKKG010000001.1"/>
</dbReference>
<reference evidence="2 3" key="1">
    <citation type="submission" date="2021-06" db="EMBL/GenBank/DDBJ databases">
        <title>Actinoplanes lichenicola sp. nov., and Actinoplanes ovalisporus sp. nov., isolated from lichen in Thailand.</title>
        <authorList>
            <person name="Saeng-In P."/>
            <person name="Kanchanasin P."/>
            <person name="Yuki M."/>
            <person name="Kudo T."/>
            <person name="Ohkuma M."/>
            <person name="Phongsopitanun W."/>
            <person name="Tanasupawat S."/>
        </authorList>
    </citation>
    <scope>NUCLEOTIDE SEQUENCE [LARGE SCALE GENOMIC DNA]</scope>
    <source>
        <strain evidence="2 3">NBRC 110975</strain>
    </source>
</reference>
<feature type="transmembrane region" description="Helical" evidence="1">
    <location>
        <begin position="23"/>
        <end position="43"/>
    </location>
</feature>
<keyword evidence="1" id="KW-0472">Membrane</keyword>
<dbReference type="Proteomes" id="UP001519654">
    <property type="component" value="Unassembled WGS sequence"/>
</dbReference>
<feature type="transmembrane region" description="Helical" evidence="1">
    <location>
        <begin position="120"/>
        <end position="142"/>
    </location>
</feature>
<organism evidence="2 3">
    <name type="scientific">Paractinoplanes bogorensis</name>
    <dbReference type="NCBI Taxonomy" id="1610840"/>
    <lineage>
        <taxon>Bacteria</taxon>
        <taxon>Bacillati</taxon>
        <taxon>Actinomycetota</taxon>
        <taxon>Actinomycetes</taxon>
        <taxon>Micromonosporales</taxon>
        <taxon>Micromonosporaceae</taxon>
        <taxon>Paractinoplanes</taxon>
    </lineage>
</organism>
<accession>A0ABS5YGH0</accession>
<name>A0ABS5YGH0_9ACTN</name>
<gene>
    <name evidence="2" type="ORF">KOI35_03660</name>
</gene>
<proteinExistence type="predicted"/>
<keyword evidence="1" id="KW-1133">Transmembrane helix</keyword>
<evidence type="ECO:0000256" key="1">
    <source>
        <dbReference type="SAM" id="Phobius"/>
    </source>
</evidence>
<feature type="transmembrane region" description="Helical" evidence="1">
    <location>
        <begin position="84"/>
        <end position="104"/>
    </location>
</feature>